<gene>
    <name evidence="13 15" type="primary">murA</name>
    <name evidence="15" type="ORF">ACERLL_13605</name>
</gene>
<dbReference type="PANTHER" id="PTHR43783:SF1">
    <property type="entry name" value="UDP-N-ACETYLGLUCOSAMINE 1-CARBOXYVINYLTRANSFERASE"/>
    <property type="match status" value="1"/>
</dbReference>
<dbReference type="RefSeq" id="WP_373656644.1">
    <property type="nucleotide sequence ID" value="NZ_JBGUAW010000009.1"/>
</dbReference>
<evidence type="ECO:0000256" key="12">
    <source>
        <dbReference type="ARBA" id="ARBA00047527"/>
    </source>
</evidence>
<dbReference type="GO" id="GO:0008760">
    <property type="term" value="F:UDP-N-acetylglucosamine 1-carboxyvinyltransferase activity"/>
    <property type="evidence" value="ECO:0007669"/>
    <property type="project" value="UniProtKB-EC"/>
</dbReference>
<feature type="modified residue" description="2-(S-cysteinyl)pyruvic acid O-phosphothioketal" evidence="13">
    <location>
        <position position="117"/>
    </location>
</feature>
<dbReference type="CDD" id="cd01555">
    <property type="entry name" value="UdpNAET"/>
    <property type="match status" value="1"/>
</dbReference>
<feature type="active site" description="Proton donor" evidence="13">
    <location>
        <position position="117"/>
    </location>
</feature>
<keyword evidence="6 13" id="KW-0133">Cell shape</keyword>
<dbReference type="InterPro" id="IPR013792">
    <property type="entry name" value="RNA3'P_cycl/enolpyr_Trfase_a/b"/>
</dbReference>
<dbReference type="NCBIfam" id="TIGR01072">
    <property type="entry name" value="murA"/>
    <property type="match status" value="1"/>
</dbReference>
<keyword evidence="4 13" id="KW-0132">Cell division</keyword>
<dbReference type="InterPro" id="IPR050068">
    <property type="entry name" value="MurA_subfamily"/>
</dbReference>
<dbReference type="NCBIfam" id="NF006873">
    <property type="entry name" value="PRK09369.1"/>
    <property type="match status" value="1"/>
</dbReference>
<sequence length="418" mass="45059">MDKIILRGGNRLEGETQVSGAKNAALPLLASSLLAEAPMYFTNVPHLRDVTTTIELLGQLGAQVIIGERMSVEVDATEITSLRAPYELVKTMRASILVLGPLLARYGEAEVSLPGGCAIGTRPVNLHLKGLEAMGAEIEVEEGYIKARASRLKGARFFFDQASVTGTENLMMAATLAEGTTVLENAAREPEVSDLAHCLNKMGARISGIGSDELVIEGVDRLHGVEHRVLPDRIEAGTYMAAAALTRGDVTLRNTDPEHVEAVSEKLREMGAEVSEGGDWIRVQMDGRPRAVNLRTQPYPGFPTDMQAQLMVLDTLADGGATVTETVFENRFMHVQELQRMGAEIELSGNTAFVKGVETLTGAPVMATDLRASASLVLAGLVAEGESVVERIYHIDRGYERIEEKLALLGADVRRMPA</sequence>
<evidence type="ECO:0000256" key="13">
    <source>
        <dbReference type="HAMAP-Rule" id="MF_00111"/>
    </source>
</evidence>
<protein>
    <recommendedName>
        <fullName evidence="13">UDP-N-acetylglucosamine 1-carboxyvinyltransferase</fullName>
        <ecNumber evidence="13">2.5.1.7</ecNumber>
    </recommendedName>
    <alternativeName>
        <fullName evidence="13">Enoylpyruvate transferase</fullName>
    </alternativeName>
    <alternativeName>
        <fullName evidence="13">UDP-N-acetylglucosamine enolpyruvyl transferase</fullName>
        <shortName evidence="13">EPT</shortName>
    </alternativeName>
</protein>
<keyword evidence="5 13" id="KW-0808">Transferase</keyword>
<feature type="domain" description="Enolpyruvate transferase" evidence="14">
    <location>
        <begin position="7"/>
        <end position="406"/>
    </location>
</feature>
<dbReference type="Pfam" id="PF00275">
    <property type="entry name" value="EPSP_synthase"/>
    <property type="match status" value="1"/>
</dbReference>
<organism evidence="15 16">
    <name type="scientific">Thiohalorhabdus methylotrophus</name>
    <dbReference type="NCBI Taxonomy" id="3242694"/>
    <lineage>
        <taxon>Bacteria</taxon>
        <taxon>Pseudomonadati</taxon>
        <taxon>Pseudomonadota</taxon>
        <taxon>Gammaproteobacteria</taxon>
        <taxon>Thiohalorhabdales</taxon>
        <taxon>Thiohalorhabdaceae</taxon>
        <taxon>Thiohalorhabdus</taxon>
    </lineage>
</organism>
<evidence type="ECO:0000313" key="15">
    <source>
        <dbReference type="EMBL" id="MFA9461855.1"/>
    </source>
</evidence>
<feature type="binding site" evidence="13">
    <location>
        <begin position="22"/>
        <end position="23"/>
    </location>
    <ligand>
        <name>phosphoenolpyruvate</name>
        <dbReference type="ChEBI" id="CHEBI:58702"/>
    </ligand>
</feature>
<dbReference type="PANTHER" id="PTHR43783">
    <property type="entry name" value="UDP-N-ACETYLGLUCOSAMINE 1-CARBOXYVINYLTRANSFERASE"/>
    <property type="match status" value="1"/>
</dbReference>
<evidence type="ECO:0000313" key="16">
    <source>
        <dbReference type="Proteomes" id="UP001575181"/>
    </source>
</evidence>
<proteinExistence type="inferred from homology"/>
<evidence type="ECO:0000256" key="4">
    <source>
        <dbReference type="ARBA" id="ARBA00022618"/>
    </source>
</evidence>
<keyword evidence="16" id="KW-1185">Reference proteome</keyword>
<evidence type="ECO:0000256" key="1">
    <source>
        <dbReference type="ARBA" id="ARBA00004496"/>
    </source>
</evidence>
<evidence type="ECO:0000256" key="10">
    <source>
        <dbReference type="ARBA" id="ARBA00023317"/>
    </source>
</evidence>
<evidence type="ECO:0000256" key="7">
    <source>
        <dbReference type="ARBA" id="ARBA00022984"/>
    </source>
</evidence>
<comment type="catalytic activity">
    <reaction evidence="12 13">
        <text>phosphoenolpyruvate + UDP-N-acetyl-alpha-D-glucosamine = UDP-N-acetyl-3-O-(1-carboxyvinyl)-alpha-D-glucosamine + phosphate</text>
        <dbReference type="Rhea" id="RHEA:18681"/>
        <dbReference type="ChEBI" id="CHEBI:43474"/>
        <dbReference type="ChEBI" id="CHEBI:57705"/>
        <dbReference type="ChEBI" id="CHEBI:58702"/>
        <dbReference type="ChEBI" id="CHEBI:68483"/>
        <dbReference type="EC" id="2.5.1.7"/>
    </reaction>
</comment>
<evidence type="ECO:0000256" key="8">
    <source>
        <dbReference type="ARBA" id="ARBA00023306"/>
    </source>
</evidence>
<keyword evidence="8 13" id="KW-0131">Cell cycle</keyword>
<comment type="function">
    <text evidence="13">Cell wall formation. Adds enolpyruvyl to UDP-N-acetylglucosamine.</text>
</comment>
<dbReference type="InterPro" id="IPR036968">
    <property type="entry name" value="Enolpyruvate_Tfrase_sf"/>
</dbReference>
<dbReference type="Gene3D" id="3.65.10.10">
    <property type="entry name" value="Enolpyruvate transferase domain"/>
    <property type="match status" value="2"/>
</dbReference>
<evidence type="ECO:0000256" key="3">
    <source>
        <dbReference type="ARBA" id="ARBA00022490"/>
    </source>
</evidence>
<comment type="caution">
    <text evidence="15">The sequence shown here is derived from an EMBL/GenBank/DDBJ whole genome shotgun (WGS) entry which is preliminary data.</text>
</comment>
<dbReference type="InterPro" id="IPR005750">
    <property type="entry name" value="UDP_GlcNAc_COvinyl_MurA"/>
</dbReference>
<keyword evidence="3 13" id="KW-0963">Cytoplasm</keyword>
<dbReference type="EMBL" id="JBGUAW010000009">
    <property type="protein sequence ID" value="MFA9461855.1"/>
    <property type="molecule type" value="Genomic_DNA"/>
</dbReference>
<dbReference type="InterPro" id="IPR001986">
    <property type="entry name" value="Enolpyruvate_Tfrase_dom"/>
</dbReference>
<name>A0ABV4U0K0_9GAMM</name>
<comment type="subcellular location">
    <subcellularLocation>
        <location evidence="1 13">Cytoplasm</location>
    </subcellularLocation>
</comment>
<feature type="binding site" evidence="13">
    <location>
        <position position="327"/>
    </location>
    <ligand>
        <name>UDP-N-acetyl-alpha-D-glucosamine</name>
        <dbReference type="ChEBI" id="CHEBI:57705"/>
    </ligand>
</feature>
<dbReference type="EC" id="2.5.1.7" evidence="13"/>
<accession>A0ABV4U0K0</accession>
<evidence type="ECO:0000256" key="5">
    <source>
        <dbReference type="ARBA" id="ARBA00022679"/>
    </source>
</evidence>
<evidence type="ECO:0000256" key="9">
    <source>
        <dbReference type="ARBA" id="ARBA00023316"/>
    </source>
</evidence>
<evidence type="ECO:0000259" key="14">
    <source>
        <dbReference type="Pfam" id="PF00275"/>
    </source>
</evidence>
<dbReference type="Proteomes" id="UP001575181">
    <property type="component" value="Unassembled WGS sequence"/>
</dbReference>
<evidence type="ECO:0000256" key="2">
    <source>
        <dbReference type="ARBA" id="ARBA00004752"/>
    </source>
</evidence>
<keyword evidence="9 13" id="KW-0961">Cell wall biogenesis/degradation</keyword>
<comment type="similarity">
    <text evidence="11 13">Belongs to the EPSP synthase family. MurA subfamily.</text>
</comment>
<reference evidence="15 16" key="1">
    <citation type="submission" date="2024-08" db="EMBL/GenBank/DDBJ databases">
        <title>Whole-genome sequencing of halo(alkali)philic microorganisms from hypersaline lakes.</title>
        <authorList>
            <person name="Sorokin D.Y."/>
            <person name="Merkel A.Y."/>
            <person name="Messina E."/>
            <person name="Yakimov M."/>
        </authorList>
    </citation>
    <scope>NUCLEOTIDE SEQUENCE [LARGE SCALE GENOMIC DNA]</scope>
    <source>
        <strain evidence="15 16">Cl-TMA</strain>
    </source>
</reference>
<comment type="caution">
    <text evidence="13">Lacks conserved residue(s) required for the propagation of feature annotation.</text>
</comment>
<dbReference type="SUPFAM" id="SSF55205">
    <property type="entry name" value="EPT/RTPC-like"/>
    <property type="match status" value="1"/>
</dbReference>
<evidence type="ECO:0000256" key="6">
    <source>
        <dbReference type="ARBA" id="ARBA00022960"/>
    </source>
</evidence>
<keyword evidence="7 13" id="KW-0573">Peptidoglycan synthesis</keyword>
<dbReference type="HAMAP" id="MF_00111">
    <property type="entry name" value="MurA"/>
    <property type="match status" value="1"/>
</dbReference>
<feature type="binding site" evidence="13">
    <location>
        <position position="305"/>
    </location>
    <ligand>
        <name>UDP-N-acetyl-alpha-D-glucosamine</name>
        <dbReference type="ChEBI" id="CHEBI:57705"/>
    </ligand>
</feature>
<comment type="pathway">
    <text evidence="2 13">Cell wall biogenesis; peptidoglycan biosynthesis.</text>
</comment>
<evidence type="ECO:0000256" key="11">
    <source>
        <dbReference type="ARBA" id="ARBA00038367"/>
    </source>
</evidence>
<keyword evidence="10 13" id="KW-0670">Pyruvate</keyword>
<feature type="binding site" evidence="13">
    <location>
        <position position="93"/>
    </location>
    <ligand>
        <name>UDP-N-acetyl-alpha-D-glucosamine</name>
        <dbReference type="ChEBI" id="CHEBI:57705"/>
    </ligand>
</feature>